<keyword evidence="1" id="KW-0472">Membrane</keyword>
<dbReference type="EMBL" id="JALLAZ020001127">
    <property type="protein sequence ID" value="KAL3780164.1"/>
    <property type="molecule type" value="Genomic_DNA"/>
</dbReference>
<organism evidence="2 3">
    <name type="scientific">Stephanodiscus triporus</name>
    <dbReference type="NCBI Taxonomy" id="2934178"/>
    <lineage>
        <taxon>Eukaryota</taxon>
        <taxon>Sar</taxon>
        <taxon>Stramenopiles</taxon>
        <taxon>Ochrophyta</taxon>
        <taxon>Bacillariophyta</taxon>
        <taxon>Coscinodiscophyceae</taxon>
        <taxon>Thalassiosirophycidae</taxon>
        <taxon>Stephanodiscales</taxon>
        <taxon>Stephanodiscaceae</taxon>
        <taxon>Stephanodiscus</taxon>
    </lineage>
</organism>
<feature type="transmembrane region" description="Helical" evidence="1">
    <location>
        <begin position="45"/>
        <end position="64"/>
    </location>
</feature>
<reference evidence="2 3" key="1">
    <citation type="submission" date="2024-10" db="EMBL/GenBank/DDBJ databases">
        <title>Updated reference genomes for cyclostephanoid diatoms.</title>
        <authorList>
            <person name="Roberts W.R."/>
            <person name="Alverson A.J."/>
        </authorList>
    </citation>
    <scope>NUCLEOTIDE SEQUENCE [LARGE SCALE GENOMIC DNA]</scope>
    <source>
        <strain evidence="2 3">AJA276-08</strain>
    </source>
</reference>
<keyword evidence="1" id="KW-1133">Transmembrane helix</keyword>
<keyword evidence="3" id="KW-1185">Reference proteome</keyword>
<evidence type="ECO:0000256" key="1">
    <source>
        <dbReference type="SAM" id="Phobius"/>
    </source>
</evidence>
<proteinExistence type="predicted"/>
<protein>
    <submittedName>
        <fullName evidence="2">Uncharacterized protein</fullName>
    </submittedName>
</protein>
<comment type="caution">
    <text evidence="2">The sequence shown here is derived from an EMBL/GenBank/DDBJ whole genome shotgun (WGS) entry which is preliminary data.</text>
</comment>
<sequence>MFSPHCCGFYSFTGMIFMSFVYAMLSTQPFLVAGIDDVEEARTSALGALITFGALFVACVFLIYRNKNAEVREYDAAADDYNRLNIDLKKNYGEQKIYGSVATDSY</sequence>
<name>A0ABD3NXP7_9STRA</name>
<keyword evidence="1" id="KW-0812">Transmembrane</keyword>
<dbReference type="AlphaFoldDB" id="A0ABD3NXP7"/>
<accession>A0ABD3NXP7</accession>
<feature type="transmembrane region" description="Helical" evidence="1">
    <location>
        <begin position="7"/>
        <end position="25"/>
    </location>
</feature>
<evidence type="ECO:0000313" key="2">
    <source>
        <dbReference type="EMBL" id="KAL3780164.1"/>
    </source>
</evidence>
<evidence type="ECO:0000313" key="3">
    <source>
        <dbReference type="Proteomes" id="UP001530315"/>
    </source>
</evidence>
<dbReference type="Proteomes" id="UP001530315">
    <property type="component" value="Unassembled WGS sequence"/>
</dbReference>
<gene>
    <name evidence="2" type="ORF">ACHAW5_010522</name>
</gene>